<accession>A0A2P8E9F3</accession>
<dbReference type="InterPro" id="IPR047900">
    <property type="entry name" value="Choice_anch_G"/>
</dbReference>
<dbReference type="Pfam" id="PF00746">
    <property type="entry name" value="Gram_pos_anchor"/>
    <property type="match status" value="1"/>
</dbReference>
<keyword evidence="6" id="KW-0472">Membrane</keyword>
<keyword evidence="6" id="KW-1133">Transmembrane helix</keyword>
<keyword evidence="2" id="KW-0964">Secreted</keyword>
<evidence type="ECO:0000256" key="5">
    <source>
        <dbReference type="SAM" id="MobiDB-lite"/>
    </source>
</evidence>
<keyword evidence="10" id="KW-1185">Reference proteome</keyword>
<comment type="caution">
    <text evidence="9">The sequence shown here is derived from an EMBL/GenBank/DDBJ whole genome shotgun (WGS) entry which is preliminary data.</text>
</comment>
<evidence type="ECO:0000256" key="4">
    <source>
        <dbReference type="ARBA" id="ARBA00023088"/>
    </source>
</evidence>
<reference evidence="9 10" key="1">
    <citation type="submission" date="2018-03" db="EMBL/GenBank/DDBJ databases">
        <title>Genomic Encyclopedia of Archaeal and Bacterial Type Strains, Phase II (KMG-II): from individual species to whole genera.</title>
        <authorList>
            <person name="Goeker M."/>
        </authorList>
    </citation>
    <scope>NUCLEOTIDE SEQUENCE [LARGE SCALE GENOMIC DNA]</scope>
    <source>
        <strain evidence="9 10">DSM 45211</strain>
    </source>
</reference>
<gene>
    <name evidence="9" type="ORF">CLV30_103264</name>
</gene>
<evidence type="ECO:0000313" key="9">
    <source>
        <dbReference type="EMBL" id="PSL06109.1"/>
    </source>
</evidence>
<dbReference type="InterPro" id="IPR006311">
    <property type="entry name" value="TAT_signal"/>
</dbReference>
<feature type="signal peptide" evidence="7">
    <location>
        <begin position="1"/>
        <end position="26"/>
    </location>
</feature>
<dbReference type="NCBIfam" id="TIGR01167">
    <property type="entry name" value="LPXTG_anchor"/>
    <property type="match status" value="1"/>
</dbReference>
<name>A0A2P8E9F3_9ACTN</name>
<feature type="compositionally biased region" description="Acidic residues" evidence="5">
    <location>
        <begin position="382"/>
        <end position="485"/>
    </location>
</feature>
<feature type="chain" id="PRO_5039275764" evidence="7">
    <location>
        <begin position="27"/>
        <end position="534"/>
    </location>
</feature>
<evidence type="ECO:0000256" key="1">
    <source>
        <dbReference type="ARBA" id="ARBA00022512"/>
    </source>
</evidence>
<dbReference type="PROSITE" id="PS51318">
    <property type="entry name" value="TAT"/>
    <property type="match status" value="1"/>
</dbReference>
<evidence type="ECO:0000256" key="3">
    <source>
        <dbReference type="ARBA" id="ARBA00022729"/>
    </source>
</evidence>
<evidence type="ECO:0000259" key="8">
    <source>
        <dbReference type="PROSITE" id="PS50847"/>
    </source>
</evidence>
<dbReference type="Proteomes" id="UP000243528">
    <property type="component" value="Unassembled WGS sequence"/>
</dbReference>
<protein>
    <submittedName>
        <fullName evidence="9">LPXTG-motif cell wall-anchored protein</fullName>
    </submittedName>
</protein>
<evidence type="ECO:0000313" key="10">
    <source>
        <dbReference type="Proteomes" id="UP000243528"/>
    </source>
</evidence>
<evidence type="ECO:0000256" key="2">
    <source>
        <dbReference type="ARBA" id="ARBA00022525"/>
    </source>
</evidence>
<keyword evidence="3 7" id="KW-0732">Signal</keyword>
<keyword evidence="6" id="KW-0812">Transmembrane</keyword>
<feature type="transmembrane region" description="Helical" evidence="6">
    <location>
        <begin position="507"/>
        <end position="525"/>
    </location>
</feature>
<dbReference type="EMBL" id="PYGE01000003">
    <property type="protein sequence ID" value="PSL06109.1"/>
    <property type="molecule type" value="Genomic_DNA"/>
</dbReference>
<sequence>MPATPVVHRRRAAKTLLVAGFAPVFAMGAWLAPAAAAEGDESRAAARFLDGQVLGQDLDEIVEVAGVEVENLGDPEPVTDANPFDVTVLDAINVNVPGGVQLPLSDILELGAANQWATAEDGATSHAATGAVADNGAIGTGVDAGFPANATFNLTDLLGEEFTDLIADVQLELGAISSEAHLQPNDSDAFEVQRDYEIAGGKLVITVPLLGGQTGGPLGLGANGPTVPELEEAKAQGVDVDLENGTITIDLDKVFEGLNTLPPNTELIGPALFDAIDSILSGLLGDELGGALGDLLGSLGVENLTDGLSEALSGLVSVKVNVQPDQPAPSDGQSAIETRDTMSEEYSVAALQATLLPDVQGGVSLTLAESTVGPNTLADPGQETEVDGTEVDGTEVDGTEVDGTEVDGTEVDGTEVDGTEVDGTEVDGTEVDGTEVDGTEVDGTEVDGTEVDGTEVDGTEVDGTEVDGTEVDGTEVDGTETDGEADAGGAENGGDELPDTGAGSSQLLIIGLGLMLAGGLAAYAVSRKRGVTEA</sequence>
<proteinExistence type="predicted"/>
<keyword evidence="4" id="KW-0572">Peptidoglycan-anchor</keyword>
<organism evidence="9 10">
    <name type="scientific">Haloactinopolyspora alba</name>
    <dbReference type="NCBI Taxonomy" id="648780"/>
    <lineage>
        <taxon>Bacteria</taxon>
        <taxon>Bacillati</taxon>
        <taxon>Actinomycetota</taxon>
        <taxon>Actinomycetes</taxon>
        <taxon>Jiangellales</taxon>
        <taxon>Jiangellaceae</taxon>
        <taxon>Haloactinopolyspora</taxon>
    </lineage>
</organism>
<dbReference type="AlphaFoldDB" id="A0A2P8E9F3"/>
<dbReference type="InterPro" id="IPR019931">
    <property type="entry name" value="LPXTG_anchor"/>
</dbReference>
<keyword evidence="1" id="KW-0134">Cell wall</keyword>
<feature type="region of interest" description="Disordered" evidence="5">
    <location>
        <begin position="371"/>
        <end position="500"/>
    </location>
</feature>
<dbReference type="NCBIfam" id="NF033766">
    <property type="entry name" value="choice_anch_G"/>
    <property type="match status" value="1"/>
</dbReference>
<feature type="domain" description="Gram-positive cocci surface proteins LPxTG" evidence="8">
    <location>
        <begin position="497"/>
        <end position="534"/>
    </location>
</feature>
<evidence type="ECO:0000256" key="6">
    <source>
        <dbReference type="SAM" id="Phobius"/>
    </source>
</evidence>
<evidence type="ECO:0000256" key="7">
    <source>
        <dbReference type="SAM" id="SignalP"/>
    </source>
</evidence>
<dbReference type="Gene3D" id="2.160.20.80">
    <property type="entry name" value="E3 ubiquitin-protein ligase SopA"/>
    <property type="match status" value="1"/>
</dbReference>
<dbReference type="PROSITE" id="PS50847">
    <property type="entry name" value="GRAM_POS_ANCHORING"/>
    <property type="match status" value="1"/>
</dbReference>